<feature type="compositionally biased region" description="Polar residues" evidence="29">
    <location>
        <begin position="584"/>
        <end position="598"/>
    </location>
</feature>
<dbReference type="GO" id="GO:0005886">
    <property type="term" value="C:plasma membrane"/>
    <property type="evidence" value="ECO:0007669"/>
    <property type="project" value="UniProtKB-SubCell"/>
</dbReference>
<keyword evidence="21" id="KW-1015">Disulfide bond</keyword>
<feature type="compositionally biased region" description="Low complexity" evidence="29">
    <location>
        <begin position="424"/>
        <end position="441"/>
    </location>
</feature>
<feature type="compositionally biased region" description="Basic and acidic residues" evidence="29">
    <location>
        <begin position="554"/>
        <end position="564"/>
    </location>
</feature>
<dbReference type="Pfam" id="PF13639">
    <property type="entry name" value="zf-RING_2"/>
    <property type="match status" value="1"/>
</dbReference>
<evidence type="ECO:0000256" key="14">
    <source>
        <dbReference type="ARBA" id="ARBA00022729"/>
    </source>
</evidence>
<keyword evidence="17" id="KW-0256">Endoplasmic reticulum</keyword>
<evidence type="ECO:0000256" key="9">
    <source>
        <dbReference type="ARBA" id="ARBA00022475"/>
    </source>
</evidence>
<reference evidence="33" key="1">
    <citation type="journal article" date="2016" name="Nature">
        <title>Genome evolution in the allotetraploid frog Xenopus laevis.</title>
        <authorList>
            <person name="Session A.M."/>
            <person name="Uno Y."/>
            <person name="Kwon T."/>
            <person name="Chapman J.A."/>
            <person name="Toyoda A."/>
            <person name="Takahashi S."/>
            <person name="Fukui A."/>
            <person name="Hikosaka A."/>
            <person name="Suzuki A."/>
            <person name="Kondo M."/>
            <person name="van Heeringen S.J."/>
            <person name="Quigley I."/>
            <person name="Heinz S."/>
            <person name="Ogino H."/>
            <person name="Ochi H."/>
            <person name="Hellsten U."/>
            <person name="Lyons J.B."/>
            <person name="Simakov O."/>
            <person name="Putnam N."/>
            <person name="Stites J."/>
            <person name="Kuroki Y."/>
            <person name="Tanaka T."/>
            <person name="Michiue T."/>
            <person name="Watanabe M."/>
            <person name="Bogdanovic O."/>
            <person name="Lister R."/>
            <person name="Georgiou G."/>
            <person name="Paranjpe S.S."/>
            <person name="van Kruijsbergen I."/>
            <person name="Shu S."/>
            <person name="Carlson J."/>
            <person name="Kinoshita T."/>
            <person name="Ohta Y."/>
            <person name="Mawaribuchi S."/>
            <person name="Jenkins J."/>
            <person name="Grimwood J."/>
            <person name="Schmutz J."/>
            <person name="Mitros T."/>
            <person name="Mozaffari S.V."/>
            <person name="Suzuki Y."/>
            <person name="Haramoto Y."/>
            <person name="Yamamoto T.S."/>
            <person name="Takagi C."/>
            <person name="Heald R."/>
            <person name="Miller K."/>
            <person name="Haudenschild C."/>
            <person name="Kitzman J."/>
            <person name="Nakayama T."/>
            <person name="Izutsu Y."/>
            <person name="Robert J."/>
            <person name="Fortriede J."/>
            <person name="Burns K."/>
            <person name="Lotay V."/>
            <person name="Karimi K."/>
            <person name="Yasuoka Y."/>
            <person name="Dichmann D.S."/>
            <person name="Flajnik M.F."/>
            <person name="Houston D.W."/>
            <person name="Shendure J."/>
            <person name="DuPasquier L."/>
            <person name="Vize P.D."/>
            <person name="Zorn A.M."/>
            <person name="Ito M."/>
            <person name="Marcotte E.M."/>
            <person name="Wallingford J.B."/>
            <person name="Ito Y."/>
            <person name="Asashima M."/>
            <person name="Ueno N."/>
            <person name="Matsuda Y."/>
            <person name="Veenstra G.J."/>
            <person name="Fujiyama A."/>
            <person name="Harland R.M."/>
            <person name="Taira M."/>
            <person name="Rokhsar D.S."/>
        </authorList>
    </citation>
    <scope>NUCLEOTIDE SEQUENCE [LARGE SCALE GENOMIC DNA]</scope>
    <source>
        <strain evidence="33">J</strain>
    </source>
</reference>
<dbReference type="Proteomes" id="UP000694892">
    <property type="component" value="Chromosome 2L"/>
</dbReference>
<keyword evidence="9" id="KW-1003">Cell membrane</keyword>
<keyword evidence="20" id="KW-0472">Membrane</keyword>
<comment type="catalytic activity">
    <reaction evidence="1">
        <text>S-ubiquitinyl-[E2 ubiquitin-conjugating enzyme]-L-cysteine + [acceptor protein]-L-lysine = [E2 ubiquitin-conjugating enzyme]-L-cysteine + N(6)-ubiquitinyl-[acceptor protein]-L-lysine.</text>
        <dbReference type="EC" id="2.3.2.27"/>
    </reaction>
</comment>
<dbReference type="InterPro" id="IPR040700">
    <property type="entry name" value="ZNRF-3_ecto"/>
</dbReference>
<evidence type="ECO:0000256" key="13">
    <source>
        <dbReference type="ARBA" id="ARBA00022723"/>
    </source>
</evidence>
<evidence type="ECO:0000256" key="5">
    <source>
        <dbReference type="ARBA" id="ARBA00004906"/>
    </source>
</evidence>
<evidence type="ECO:0000256" key="23">
    <source>
        <dbReference type="ARBA" id="ARBA00023242"/>
    </source>
</evidence>
<evidence type="ECO:0000256" key="26">
    <source>
        <dbReference type="ARBA" id="ARBA00075572"/>
    </source>
</evidence>
<feature type="domain" description="RING-type" evidence="31">
    <location>
        <begin position="267"/>
        <end position="307"/>
    </location>
</feature>
<evidence type="ECO:0000256" key="6">
    <source>
        <dbReference type="ARBA" id="ARBA00008759"/>
    </source>
</evidence>
<gene>
    <name evidence="32" type="ORF">XELAEV_18011819mg</name>
</gene>
<dbReference type="SUPFAM" id="SSF57850">
    <property type="entry name" value="RING/U-box"/>
    <property type="match status" value="1"/>
</dbReference>
<evidence type="ECO:0000256" key="12">
    <source>
        <dbReference type="ARBA" id="ARBA00022692"/>
    </source>
</evidence>
<keyword evidence="23" id="KW-0539">Nucleus</keyword>
<comment type="similarity">
    <text evidence="6">Belongs to the ZNRF3 family.</text>
</comment>
<accession>A0A974DLK3</accession>
<dbReference type="EC" id="2.3.2.27" evidence="7"/>
<evidence type="ECO:0000256" key="3">
    <source>
        <dbReference type="ARBA" id="ARBA00004251"/>
    </source>
</evidence>
<dbReference type="GO" id="GO:0016055">
    <property type="term" value="P:Wnt signaling pathway"/>
    <property type="evidence" value="ECO:0007669"/>
    <property type="project" value="UniProtKB-KW"/>
</dbReference>
<dbReference type="GO" id="GO:0005635">
    <property type="term" value="C:nuclear envelope"/>
    <property type="evidence" value="ECO:0007669"/>
    <property type="project" value="UniProtKB-SubCell"/>
</dbReference>
<keyword evidence="10" id="KW-0808">Transferase</keyword>
<keyword evidence="8" id="KW-0217">Developmental protein</keyword>
<evidence type="ECO:0000256" key="4">
    <source>
        <dbReference type="ARBA" id="ARBA00004259"/>
    </source>
</evidence>
<comment type="pathway">
    <text evidence="5">Protein modification; protein ubiquitination.</text>
</comment>
<evidence type="ECO:0000256" key="28">
    <source>
        <dbReference type="PROSITE-ProRule" id="PRU00175"/>
    </source>
</evidence>
<keyword evidence="19" id="KW-1133">Transmembrane helix</keyword>
<evidence type="ECO:0000256" key="20">
    <source>
        <dbReference type="ARBA" id="ARBA00023136"/>
    </source>
</evidence>
<dbReference type="FunFam" id="3.50.30.30:FF:000015">
    <property type="entry name" value="Putative e3 ubiquitin-protein ligase rnf43"/>
    <property type="match status" value="1"/>
</dbReference>
<keyword evidence="18" id="KW-0862">Zinc</keyword>
<comment type="function">
    <text evidence="24">E3 ubiquitin-protein ligase that acts as a negative regulator of the Wnt signaling pathway by mediating the ubiquitination, endocytosis and subsequent degradation of Wnt receptor complex components Frizzled. Acts on both canonical and non-canonical Wnt signaling pathway. Along with RSPO2 and ZNRF3, constitutes a master switch that governs limb specification.</text>
</comment>
<feature type="chain" id="PRO_5037975770" description="E3 ubiquitin-protein ligase RNF43" evidence="30">
    <location>
        <begin position="26"/>
        <end position="780"/>
    </location>
</feature>
<dbReference type="GO" id="GO:0005789">
    <property type="term" value="C:endoplasmic reticulum membrane"/>
    <property type="evidence" value="ECO:0007669"/>
    <property type="project" value="UniProtKB-SubCell"/>
</dbReference>
<evidence type="ECO:0000256" key="25">
    <source>
        <dbReference type="ARBA" id="ARBA00067329"/>
    </source>
</evidence>
<evidence type="ECO:0000256" key="17">
    <source>
        <dbReference type="ARBA" id="ARBA00022824"/>
    </source>
</evidence>
<evidence type="ECO:0000256" key="18">
    <source>
        <dbReference type="ARBA" id="ARBA00022833"/>
    </source>
</evidence>
<dbReference type="Gene3D" id="3.30.40.10">
    <property type="entry name" value="Zinc/RING finger domain, C3HC4 (zinc finger)"/>
    <property type="match status" value="1"/>
</dbReference>
<dbReference type="GO" id="GO:0008270">
    <property type="term" value="F:zinc ion binding"/>
    <property type="evidence" value="ECO:0007669"/>
    <property type="project" value="UniProtKB-KW"/>
</dbReference>
<feature type="region of interest" description="Disordered" evidence="29">
    <location>
        <begin position="455"/>
        <end position="477"/>
    </location>
</feature>
<protein>
    <recommendedName>
        <fullName evidence="25">E3 ubiquitin-protein ligase RNF43</fullName>
        <ecNumber evidence="7">2.3.2.27</ecNumber>
    </recommendedName>
    <alternativeName>
        <fullName evidence="26">RING finger protein 43</fullName>
    </alternativeName>
    <alternativeName>
        <fullName evidence="27">RING-type E3 ubiquitin transferase RNF43</fullName>
    </alternativeName>
</protein>
<evidence type="ECO:0000259" key="31">
    <source>
        <dbReference type="PROSITE" id="PS50089"/>
    </source>
</evidence>
<proteinExistence type="inferred from homology"/>
<keyword evidence="15 28" id="KW-0863">Zinc-finger</keyword>
<keyword evidence="14 30" id="KW-0732">Signal</keyword>
<dbReference type="EMBL" id="CM004468">
    <property type="protein sequence ID" value="OCT94153.1"/>
    <property type="molecule type" value="Genomic_DNA"/>
</dbReference>
<evidence type="ECO:0000256" key="7">
    <source>
        <dbReference type="ARBA" id="ARBA00012483"/>
    </source>
</evidence>
<keyword evidence="22" id="KW-0325">Glycoprotein</keyword>
<evidence type="ECO:0000256" key="21">
    <source>
        <dbReference type="ARBA" id="ARBA00023157"/>
    </source>
</evidence>
<sequence length="780" mass="87608">MNRARLQLAFLWLLLTVTLQAVASAMGTTEREMDVKALIRVIPLQADESGAAQENLTLEGLFARVAEISPAEGKLLQFHPLSLCNTSEDDQTKPGFISIVKLETPDRDTQPCLSLANKARLAGERGAHAILFDISNDRGALQQLQQPAGINQPVVLIWGPDAEKLMEVVNKNKEALVKIEVQEQPKWLHHDIWILLTVVGTTLCIVLCAVARIRCRQPPPQDSIQQQTLAAISRLGTRRYQQRMLKDQCVSGGRVETGSTSSSVPVCAICLEEFTDGQELRILPCCHEYHLACVDPWLRQNHTCPLCMYDILANSARDPLQHIDSINILVLIADSGTPPRSLAHRAASQTQLWGRYPGSARLMSQLPPHGTPLVYPTPNNSIFLSRAPYYLDYTHHWQMPEQLSMQIRTHRRGPESPRESGYLPDDPGSDSSSGPCHGSSSENCTDISLHCLHGTSSSSVHSSHSNQEDSSPPALASYLLPQGELPALNPLLSQPASYTSHVHFHQHRHHHYRRNQPSLSHSHPHRSKRRTKVSRADPGYYREHRHITGTNGESRSHMVRREPKPSCSKSCFDPRTNREHIRQHQSIPQADSVAQGSSEPDEATSLRGSRTDPPSRTYRKKKSSAPSHLPLLYSPRYSAQMCESTHPRWAEEVRLLHSRVNSHRENTAMMHLYHPPHHNQGSVHMSKFGRTAFACLPVPYNEKSPAIKHKPCFKAISHMATNRLFSWATISPNCLPVRYNEKSPVLKHTRRFVLRSRPKFPREATSDDFRKRSVACAFSL</sequence>
<evidence type="ECO:0000313" key="32">
    <source>
        <dbReference type="EMBL" id="OCT94153.1"/>
    </source>
</evidence>
<evidence type="ECO:0000256" key="27">
    <source>
        <dbReference type="ARBA" id="ARBA00081886"/>
    </source>
</evidence>
<dbReference type="CDD" id="cd16666">
    <property type="entry name" value="RING-H2_RNF43-like"/>
    <property type="match status" value="1"/>
</dbReference>
<dbReference type="Pfam" id="PF18212">
    <property type="entry name" value="ZNRF_3_ecto"/>
    <property type="match status" value="1"/>
</dbReference>
<keyword evidence="12" id="KW-0812">Transmembrane</keyword>
<keyword evidence="11" id="KW-0879">Wnt signaling pathway</keyword>
<evidence type="ECO:0000256" key="10">
    <source>
        <dbReference type="ARBA" id="ARBA00022679"/>
    </source>
</evidence>
<keyword evidence="13" id="KW-0479">Metal-binding</keyword>
<dbReference type="OMA" id="PAVHFHQ"/>
<evidence type="ECO:0000313" key="33">
    <source>
        <dbReference type="Proteomes" id="UP000694892"/>
    </source>
</evidence>
<dbReference type="GO" id="GO:0061630">
    <property type="term" value="F:ubiquitin protein ligase activity"/>
    <property type="evidence" value="ECO:0007669"/>
    <property type="project" value="UniProtKB-EC"/>
</dbReference>
<name>A0A974DLK3_XENLA</name>
<evidence type="ECO:0000256" key="8">
    <source>
        <dbReference type="ARBA" id="ARBA00022473"/>
    </source>
</evidence>
<evidence type="ECO:0000256" key="24">
    <source>
        <dbReference type="ARBA" id="ARBA00053232"/>
    </source>
</evidence>
<dbReference type="SMART" id="SM00184">
    <property type="entry name" value="RING"/>
    <property type="match status" value="1"/>
</dbReference>
<feature type="region of interest" description="Disordered" evidence="29">
    <location>
        <begin position="501"/>
        <end position="630"/>
    </location>
</feature>
<feature type="region of interest" description="Disordered" evidence="29">
    <location>
        <begin position="407"/>
        <end position="441"/>
    </location>
</feature>
<dbReference type="InterPro" id="IPR013083">
    <property type="entry name" value="Znf_RING/FYVE/PHD"/>
</dbReference>
<evidence type="ECO:0000256" key="29">
    <source>
        <dbReference type="SAM" id="MobiDB-lite"/>
    </source>
</evidence>
<dbReference type="PANTHER" id="PTHR16200">
    <property type="entry name" value="RING ZINC FINGER"/>
    <property type="match status" value="1"/>
</dbReference>
<evidence type="ECO:0000256" key="22">
    <source>
        <dbReference type="ARBA" id="ARBA00023180"/>
    </source>
</evidence>
<evidence type="ECO:0000256" key="11">
    <source>
        <dbReference type="ARBA" id="ARBA00022687"/>
    </source>
</evidence>
<feature type="compositionally biased region" description="Low complexity" evidence="29">
    <location>
        <begin position="455"/>
        <end position="471"/>
    </location>
</feature>
<dbReference type="InterPro" id="IPR051073">
    <property type="entry name" value="ZNRF3_Arkadia_E3_ligases"/>
</dbReference>
<dbReference type="PROSITE" id="PS50089">
    <property type="entry name" value="ZF_RING_2"/>
    <property type="match status" value="1"/>
</dbReference>
<feature type="compositionally biased region" description="Basic residues" evidence="29">
    <location>
        <begin position="522"/>
        <end position="533"/>
    </location>
</feature>
<dbReference type="AlphaFoldDB" id="A0A974DLK3"/>
<dbReference type="Gene3D" id="3.50.30.30">
    <property type="match status" value="1"/>
</dbReference>
<evidence type="ECO:0000256" key="30">
    <source>
        <dbReference type="SAM" id="SignalP"/>
    </source>
</evidence>
<comment type="subcellular location">
    <subcellularLocation>
        <location evidence="3">Cell membrane</location>
        <topology evidence="3">Single-pass type I membrane protein</topology>
    </subcellularLocation>
    <subcellularLocation>
        <location evidence="2">Endoplasmic reticulum membrane</location>
        <topology evidence="2">Single-pass type I membrane protein</topology>
    </subcellularLocation>
    <subcellularLocation>
        <location evidence="4">Nucleus envelope</location>
    </subcellularLocation>
</comment>
<evidence type="ECO:0000256" key="1">
    <source>
        <dbReference type="ARBA" id="ARBA00000900"/>
    </source>
</evidence>
<evidence type="ECO:0000256" key="15">
    <source>
        <dbReference type="ARBA" id="ARBA00022771"/>
    </source>
</evidence>
<feature type="compositionally biased region" description="Basic residues" evidence="29">
    <location>
        <begin position="502"/>
        <end position="514"/>
    </location>
</feature>
<organism evidence="32 33">
    <name type="scientific">Xenopus laevis</name>
    <name type="common">African clawed frog</name>
    <dbReference type="NCBI Taxonomy" id="8355"/>
    <lineage>
        <taxon>Eukaryota</taxon>
        <taxon>Metazoa</taxon>
        <taxon>Chordata</taxon>
        <taxon>Craniata</taxon>
        <taxon>Vertebrata</taxon>
        <taxon>Euteleostomi</taxon>
        <taxon>Amphibia</taxon>
        <taxon>Batrachia</taxon>
        <taxon>Anura</taxon>
        <taxon>Pipoidea</taxon>
        <taxon>Pipidae</taxon>
        <taxon>Xenopodinae</taxon>
        <taxon>Xenopus</taxon>
        <taxon>Xenopus</taxon>
    </lineage>
</organism>
<evidence type="ECO:0000256" key="19">
    <source>
        <dbReference type="ARBA" id="ARBA00022989"/>
    </source>
</evidence>
<dbReference type="GO" id="GO:0030178">
    <property type="term" value="P:negative regulation of Wnt signaling pathway"/>
    <property type="evidence" value="ECO:0007669"/>
    <property type="project" value="UniProtKB-ARBA"/>
</dbReference>
<evidence type="ECO:0000256" key="16">
    <source>
        <dbReference type="ARBA" id="ARBA00022786"/>
    </source>
</evidence>
<keyword evidence="16" id="KW-0833">Ubl conjugation pathway</keyword>
<evidence type="ECO:0000256" key="2">
    <source>
        <dbReference type="ARBA" id="ARBA00004115"/>
    </source>
</evidence>
<feature type="signal peptide" evidence="30">
    <location>
        <begin position="1"/>
        <end position="25"/>
    </location>
</feature>
<dbReference type="InterPro" id="IPR001841">
    <property type="entry name" value="Znf_RING"/>
</dbReference>